<evidence type="ECO:0000313" key="1">
    <source>
        <dbReference type="EMBL" id="GAU17129.1"/>
    </source>
</evidence>
<accession>A0A2Z6M532</accession>
<gene>
    <name evidence="1" type="ORF">TSUD_106280</name>
</gene>
<proteinExistence type="predicted"/>
<name>A0A2Z6M532_TRISU</name>
<dbReference type="AlphaFoldDB" id="A0A2Z6M532"/>
<reference evidence="2" key="1">
    <citation type="journal article" date="2017" name="Front. Plant Sci.">
        <title>Climate Clever Clovers: New Paradigm to Reduce the Environmental Footprint of Ruminants by Breeding Low Methanogenic Forages Utilizing Haplotype Variation.</title>
        <authorList>
            <person name="Kaur P."/>
            <person name="Appels R."/>
            <person name="Bayer P.E."/>
            <person name="Keeble-Gagnere G."/>
            <person name="Wang J."/>
            <person name="Hirakawa H."/>
            <person name="Shirasawa K."/>
            <person name="Vercoe P."/>
            <person name="Stefanova K."/>
            <person name="Durmic Z."/>
            <person name="Nichols P."/>
            <person name="Revell C."/>
            <person name="Isobe S.N."/>
            <person name="Edwards D."/>
            <person name="Erskine W."/>
        </authorList>
    </citation>
    <scope>NUCLEOTIDE SEQUENCE [LARGE SCALE GENOMIC DNA]</scope>
    <source>
        <strain evidence="2">cv. Daliak</strain>
    </source>
</reference>
<evidence type="ECO:0000313" key="2">
    <source>
        <dbReference type="Proteomes" id="UP000242715"/>
    </source>
</evidence>
<keyword evidence="2" id="KW-1185">Reference proteome</keyword>
<protein>
    <submittedName>
        <fullName evidence="1">Uncharacterized protein</fullName>
    </submittedName>
</protein>
<dbReference type="OrthoDB" id="1422631at2759"/>
<dbReference type="Proteomes" id="UP000242715">
    <property type="component" value="Unassembled WGS sequence"/>
</dbReference>
<organism evidence="1 2">
    <name type="scientific">Trifolium subterraneum</name>
    <name type="common">Subterranean clover</name>
    <dbReference type="NCBI Taxonomy" id="3900"/>
    <lineage>
        <taxon>Eukaryota</taxon>
        <taxon>Viridiplantae</taxon>
        <taxon>Streptophyta</taxon>
        <taxon>Embryophyta</taxon>
        <taxon>Tracheophyta</taxon>
        <taxon>Spermatophyta</taxon>
        <taxon>Magnoliopsida</taxon>
        <taxon>eudicotyledons</taxon>
        <taxon>Gunneridae</taxon>
        <taxon>Pentapetalae</taxon>
        <taxon>rosids</taxon>
        <taxon>fabids</taxon>
        <taxon>Fabales</taxon>
        <taxon>Fabaceae</taxon>
        <taxon>Papilionoideae</taxon>
        <taxon>50 kb inversion clade</taxon>
        <taxon>NPAAA clade</taxon>
        <taxon>Hologalegina</taxon>
        <taxon>IRL clade</taxon>
        <taxon>Trifolieae</taxon>
        <taxon>Trifolium</taxon>
    </lineage>
</organism>
<sequence>MDSITLLFLILLLGYRIFYSNNYTFPCFVALFCESWFTFTWILTMNVKWNPTYTITHLDRLLLRDKVTNITRNTRTIVRFWM</sequence>
<dbReference type="EMBL" id="DF973166">
    <property type="protein sequence ID" value="GAU17129.1"/>
    <property type="molecule type" value="Genomic_DNA"/>
</dbReference>